<dbReference type="AlphaFoldDB" id="A0A6A2ZD72"/>
<name>A0A6A2ZD72_HIBSY</name>
<keyword evidence="1" id="KW-0378">Hydrolase</keyword>
<reference evidence="3" key="1">
    <citation type="submission" date="2019-09" db="EMBL/GenBank/DDBJ databases">
        <title>Draft genome information of white flower Hibiscus syriacus.</title>
        <authorList>
            <person name="Kim Y.-M."/>
        </authorList>
    </citation>
    <scope>NUCLEOTIDE SEQUENCE [LARGE SCALE GENOMIC DNA]</scope>
    <source>
        <strain evidence="3">YM2019G1</strain>
    </source>
</reference>
<comment type="caution">
    <text evidence="3">The sequence shown here is derived from an EMBL/GenBank/DDBJ whole genome shotgun (WGS) entry which is preliminary data.</text>
</comment>
<dbReference type="Proteomes" id="UP000436088">
    <property type="component" value="Unassembled WGS sequence"/>
</dbReference>
<accession>A0A6A2ZD72</accession>
<gene>
    <name evidence="3" type="ORF">F3Y22_tig00110933pilonHSYRG00090</name>
</gene>
<dbReference type="PANTHER" id="PTHR24185">
    <property type="entry name" value="CALCIUM-INDEPENDENT PHOSPHOLIPASE A2-GAMMA"/>
    <property type="match status" value="1"/>
</dbReference>
<dbReference type="SUPFAM" id="SSF48371">
    <property type="entry name" value="ARM repeat"/>
    <property type="match status" value="1"/>
</dbReference>
<dbReference type="GO" id="GO:0016042">
    <property type="term" value="P:lipid catabolic process"/>
    <property type="evidence" value="ECO:0007669"/>
    <property type="project" value="UniProtKB-KW"/>
</dbReference>
<dbReference type="InterPro" id="IPR011989">
    <property type="entry name" value="ARM-like"/>
</dbReference>
<keyword evidence="4" id="KW-1185">Reference proteome</keyword>
<proteinExistence type="predicted"/>
<evidence type="ECO:0000313" key="3">
    <source>
        <dbReference type="EMBL" id="KAE8689563.1"/>
    </source>
</evidence>
<organism evidence="3 4">
    <name type="scientific">Hibiscus syriacus</name>
    <name type="common">Rose of Sharon</name>
    <dbReference type="NCBI Taxonomy" id="106335"/>
    <lineage>
        <taxon>Eukaryota</taxon>
        <taxon>Viridiplantae</taxon>
        <taxon>Streptophyta</taxon>
        <taxon>Embryophyta</taxon>
        <taxon>Tracheophyta</taxon>
        <taxon>Spermatophyta</taxon>
        <taxon>Magnoliopsida</taxon>
        <taxon>eudicotyledons</taxon>
        <taxon>Gunneridae</taxon>
        <taxon>Pentapetalae</taxon>
        <taxon>rosids</taxon>
        <taxon>malvids</taxon>
        <taxon>Malvales</taxon>
        <taxon>Malvaceae</taxon>
        <taxon>Malvoideae</taxon>
        <taxon>Hibiscus</taxon>
    </lineage>
</organism>
<dbReference type="PANTHER" id="PTHR24185:SF1">
    <property type="entry name" value="CALCIUM-INDEPENDENT PHOSPHOLIPASE A2-GAMMA"/>
    <property type="match status" value="1"/>
</dbReference>
<dbReference type="Gene3D" id="1.25.10.10">
    <property type="entry name" value="Leucine-rich Repeat Variant"/>
    <property type="match status" value="1"/>
</dbReference>
<keyword evidence="2" id="KW-0443">Lipid metabolism</keyword>
<keyword evidence="2" id="KW-0442">Lipid degradation</keyword>
<dbReference type="GO" id="GO:0006631">
    <property type="term" value="P:fatty acid metabolic process"/>
    <property type="evidence" value="ECO:0007669"/>
    <property type="project" value="TreeGrafter"/>
</dbReference>
<dbReference type="GO" id="GO:0004620">
    <property type="term" value="F:phospholipase activity"/>
    <property type="evidence" value="ECO:0007669"/>
    <property type="project" value="TreeGrafter"/>
</dbReference>
<protein>
    <submittedName>
        <fullName evidence="3">Uncharacterized protein</fullName>
    </submittedName>
</protein>
<evidence type="ECO:0000313" key="4">
    <source>
        <dbReference type="Proteomes" id="UP000436088"/>
    </source>
</evidence>
<dbReference type="EMBL" id="VEPZ02001168">
    <property type="protein sequence ID" value="KAE8689563.1"/>
    <property type="molecule type" value="Genomic_DNA"/>
</dbReference>
<dbReference type="GO" id="GO:0016020">
    <property type="term" value="C:membrane"/>
    <property type="evidence" value="ECO:0007669"/>
    <property type="project" value="TreeGrafter"/>
</dbReference>
<evidence type="ECO:0000256" key="1">
    <source>
        <dbReference type="ARBA" id="ARBA00022801"/>
    </source>
</evidence>
<evidence type="ECO:0000256" key="2">
    <source>
        <dbReference type="ARBA" id="ARBA00022963"/>
    </source>
</evidence>
<sequence>MEKTSYFVASKHKLNTFFSLIFRSPTSYHPLLASAVSKRIVQNHGSGLIDGKDENTVLHLIKMINSDNRSLVEQACSSLPIETIPSSPALEDPVSVLHVVVRLAYMSDTIAQKMLTADVMRSLQNLFEHQNPEVQRLALLAVGNLAFCKENRHVLVTSNSLREHLVCLTDTVDA</sequence>
<dbReference type="InterPro" id="IPR016024">
    <property type="entry name" value="ARM-type_fold"/>
</dbReference>